<dbReference type="SUPFAM" id="SSF51905">
    <property type="entry name" value="FAD/NAD(P)-binding domain"/>
    <property type="match status" value="1"/>
</dbReference>
<dbReference type="AlphaFoldDB" id="A0A151GTV4"/>
<dbReference type="RefSeq" id="XP_040659908.1">
    <property type="nucleotide sequence ID" value="XM_040799025.1"/>
</dbReference>
<dbReference type="Pfam" id="PF01593">
    <property type="entry name" value="Amino_oxidase"/>
    <property type="match status" value="1"/>
</dbReference>
<dbReference type="InterPro" id="IPR050281">
    <property type="entry name" value="Flavin_monoamine_oxidase"/>
</dbReference>
<dbReference type="Gene3D" id="3.50.50.60">
    <property type="entry name" value="FAD/NAD(P)-binding domain"/>
    <property type="match status" value="1"/>
</dbReference>
<dbReference type="STRING" id="98403.A0A151GTV4"/>
<reference evidence="2 3" key="1">
    <citation type="journal article" date="2016" name="Sci. Rep.">
        <title>Insights into Adaptations to a Near-Obligate Nematode Endoparasitic Lifestyle from the Finished Genome of Drechmeria coniospora.</title>
        <authorList>
            <person name="Zhang L."/>
            <person name="Zhou Z."/>
            <person name="Guo Q."/>
            <person name="Fokkens L."/>
            <person name="Miskei M."/>
            <person name="Pocsi I."/>
            <person name="Zhang W."/>
            <person name="Chen M."/>
            <person name="Wang L."/>
            <person name="Sun Y."/>
            <person name="Donzelli B.G."/>
            <person name="Gibson D.M."/>
            <person name="Nelson D.R."/>
            <person name="Luo J.G."/>
            <person name="Rep M."/>
            <person name="Liu H."/>
            <person name="Yang S."/>
            <person name="Wang J."/>
            <person name="Krasnoff S.B."/>
            <person name="Xu Y."/>
            <person name="Molnar I."/>
            <person name="Lin M."/>
        </authorList>
    </citation>
    <scope>NUCLEOTIDE SEQUENCE [LARGE SCALE GENOMIC DNA]</scope>
    <source>
        <strain evidence="2 3">ARSEF 6962</strain>
    </source>
</reference>
<dbReference type="EMBL" id="LAYC01000001">
    <property type="protein sequence ID" value="KYK60556.1"/>
    <property type="molecule type" value="Genomic_DNA"/>
</dbReference>
<evidence type="ECO:0000313" key="3">
    <source>
        <dbReference type="Proteomes" id="UP000076580"/>
    </source>
</evidence>
<dbReference type="Gene3D" id="3.90.660.10">
    <property type="match status" value="1"/>
</dbReference>
<accession>A0A151GTV4</accession>
<evidence type="ECO:0000313" key="2">
    <source>
        <dbReference type="EMBL" id="KYK60556.1"/>
    </source>
</evidence>
<sequence length="547" mass="60637">MDAFPMCFTSPSHRSSSKIYQDLISAHLLACPAPTCSHPSHDMANADALDQVQSPLSPAPNHVIILCIIGAGFAGLRCADILLEHGFIVTIIEGRDRIGGRVCQQRLKNGHLVDGGPNWIHGTTDNPILDLARETNTPVGSWDARACIFDESGNLFQPDEGEKLAGVMWGIILDAFKHSNTLSADIRPDETLSDFFQKRVVDVIPDTEPDFLRRRKIILQMSELWGAFVGSPVSRQSLKYFWLEECIEGENLFCPGTYKSILDAVARPALSKAEIRYNSKAKRIQYGQEGKRKVGVALESGQVLSFDEIVVTCPLGWLKRNLSAFQPPLPARLAKAIDAIGYGCLEKVYISFLKPFWLSGDGAGADDRKVQGFAQWLSPNYASDSNPDRWSLEAVEMASLDAKTSHPTILFYLFGEQSKHLTSKAREMQDPVKRERFLLDFFKPYYSRLPHYSETSADCRPNGCTTTDWLHDELAGYGSYSNFQAGLLEGDEDIKVMREGIPDQGFWLAGEHTAPFVALGTATGAYWSGESIGRSIAKAYGRETQKI</sequence>
<dbReference type="Proteomes" id="UP000076580">
    <property type="component" value="Chromosome 01"/>
</dbReference>
<dbReference type="InParanoid" id="A0A151GTV4"/>
<dbReference type="GeneID" id="63714336"/>
<proteinExistence type="predicted"/>
<keyword evidence="3" id="KW-1185">Reference proteome</keyword>
<evidence type="ECO:0000259" key="1">
    <source>
        <dbReference type="Pfam" id="PF01593"/>
    </source>
</evidence>
<dbReference type="InterPro" id="IPR036188">
    <property type="entry name" value="FAD/NAD-bd_sf"/>
</dbReference>
<feature type="domain" description="Amine oxidase" evidence="1">
    <location>
        <begin position="73"/>
        <end position="530"/>
    </location>
</feature>
<organism evidence="2 3">
    <name type="scientific">Drechmeria coniospora</name>
    <name type="common">Nematophagous fungus</name>
    <name type="synonym">Meria coniospora</name>
    <dbReference type="NCBI Taxonomy" id="98403"/>
    <lineage>
        <taxon>Eukaryota</taxon>
        <taxon>Fungi</taxon>
        <taxon>Dikarya</taxon>
        <taxon>Ascomycota</taxon>
        <taxon>Pezizomycotina</taxon>
        <taxon>Sordariomycetes</taxon>
        <taxon>Hypocreomycetidae</taxon>
        <taxon>Hypocreales</taxon>
        <taxon>Ophiocordycipitaceae</taxon>
        <taxon>Drechmeria</taxon>
    </lineage>
</organism>
<dbReference type="PANTHER" id="PTHR10742">
    <property type="entry name" value="FLAVIN MONOAMINE OXIDASE"/>
    <property type="match status" value="1"/>
</dbReference>
<dbReference type="FunCoup" id="A0A151GTV4">
    <property type="interactions" value="336"/>
</dbReference>
<dbReference type="GO" id="GO:0050660">
    <property type="term" value="F:flavin adenine dinucleotide binding"/>
    <property type="evidence" value="ECO:0007669"/>
    <property type="project" value="TreeGrafter"/>
</dbReference>
<gene>
    <name evidence="2" type="ORF">DCS_01693</name>
</gene>
<name>A0A151GTV4_DRECN</name>
<comment type="caution">
    <text evidence="2">The sequence shown here is derived from an EMBL/GenBank/DDBJ whole genome shotgun (WGS) entry which is preliminary data.</text>
</comment>
<dbReference type="GO" id="GO:0003682">
    <property type="term" value="F:chromatin binding"/>
    <property type="evidence" value="ECO:0007669"/>
    <property type="project" value="TreeGrafter"/>
</dbReference>
<dbReference type="GO" id="GO:0016491">
    <property type="term" value="F:oxidoreductase activity"/>
    <property type="evidence" value="ECO:0007669"/>
    <property type="project" value="InterPro"/>
</dbReference>
<dbReference type="PANTHER" id="PTHR10742:SF414">
    <property type="entry name" value="CONTAINING AMINE OXIDASE, PUTATIVE (AFU_ORTHOLOGUE AFUA_3G12150)-RELATED"/>
    <property type="match status" value="1"/>
</dbReference>
<dbReference type="GO" id="GO:0006338">
    <property type="term" value="P:chromatin remodeling"/>
    <property type="evidence" value="ECO:0007669"/>
    <property type="project" value="TreeGrafter"/>
</dbReference>
<protein>
    <recommendedName>
        <fullName evidence="1">Amine oxidase domain-containing protein</fullName>
    </recommendedName>
</protein>
<dbReference type="InterPro" id="IPR002937">
    <property type="entry name" value="Amino_oxidase"/>
</dbReference>
<dbReference type="SUPFAM" id="SSF54373">
    <property type="entry name" value="FAD-linked reductases, C-terminal domain"/>
    <property type="match status" value="1"/>
</dbReference>